<dbReference type="CDD" id="cd18081">
    <property type="entry name" value="RlmH-like"/>
    <property type="match status" value="1"/>
</dbReference>
<keyword evidence="2" id="KW-0808">Transferase</keyword>
<name>A0A382PU12_9ZZZZ</name>
<evidence type="ECO:0000313" key="5">
    <source>
        <dbReference type="EMBL" id="SVC76726.1"/>
    </source>
</evidence>
<evidence type="ECO:0008006" key="6">
    <source>
        <dbReference type="Google" id="ProtNLM"/>
    </source>
</evidence>
<keyword evidence="1" id="KW-0489">Methyltransferase</keyword>
<dbReference type="GO" id="GO:0008168">
    <property type="term" value="F:methyltransferase activity"/>
    <property type="evidence" value="ECO:0007669"/>
    <property type="project" value="UniProtKB-KW"/>
</dbReference>
<gene>
    <name evidence="5" type="ORF">METZ01_LOCUS329580</name>
</gene>
<dbReference type="Pfam" id="PF02590">
    <property type="entry name" value="SPOUT_MTase"/>
    <property type="match status" value="1"/>
</dbReference>
<dbReference type="GO" id="GO:0032259">
    <property type="term" value="P:methylation"/>
    <property type="evidence" value="ECO:0007669"/>
    <property type="project" value="UniProtKB-KW"/>
</dbReference>
<protein>
    <recommendedName>
        <fullName evidence="6">Ribosomal RNA large subunit methyltransferase H</fullName>
    </recommendedName>
</protein>
<dbReference type="InterPro" id="IPR029028">
    <property type="entry name" value="Alpha/beta_knot_MTases"/>
</dbReference>
<dbReference type="PANTHER" id="PTHR33603:SF1">
    <property type="entry name" value="RIBOSOMAL RNA LARGE SUBUNIT METHYLTRANSFERASE H"/>
    <property type="match status" value="1"/>
</dbReference>
<proteinExistence type="inferred from homology"/>
<dbReference type="AlphaFoldDB" id="A0A382PU12"/>
<dbReference type="SUPFAM" id="SSF75217">
    <property type="entry name" value="alpha/beta knot"/>
    <property type="match status" value="1"/>
</dbReference>
<organism evidence="5">
    <name type="scientific">marine metagenome</name>
    <dbReference type="NCBI Taxonomy" id="408172"/>
    <lineage>
        <taxon>unclassified sequences</taxon>
        <taxon>metagenomes</taxon>
        <taxon>ecological metagenomes</taxon>
    </lineage>
</organism>
<accession>A0A382PU12</accession>
<dbReference type="HAMAP" id="MF_00658">
    <property type="entry name" value="23SrRNA_methyltr_H"/>
    <property type="match status" value="1"/>
</dbReference>
<evidence type="ECO:0000256" key="3">
    <source>
        <dbReference type="ARBA" id="ARBA00022691"/>
    </source>
</evidence>
<dbReference type="EMBL" id="UINC01109720">
    <property type="protein sequence ID" value="SVC76726.1"/>
    <property type="molecule type" value="Genomic_DNA"/>
</dbReference>
<comment type="similarity">
    <text evidence="4">Belongs to the RNA methyltransferase RlmH family.</text>
</comment>
<dbReference type="InterPro" id="IPR029026">
    <property type="entry name" value="tRNA_m1G_MTases_N"/>
</dbReference>
<evidence type="ECO:0000256" key="2">
    <source>
        <dbReference type="ARBA" id="ARBA00022679"/>
    </source>
</evidence>
<dbReference type="InterPro" id="IPR003742">
    <property type="entry name" value="RlmH-like"/>
</dbReference>
<dbReference type="Gene3D" id="3.40.1280.10">
    <property type="match status" value="1"/>
</dbReference>
<dbReference type="PIRSF" id="PIRSF004505">
    <property type="entry name" value="MT_bac"/>
    <property type="match status" value="1"/>
</dbReference>
<dbReference type="GO" id="GO:0006364">
    <property type="term" value="P:rRNA processing"/>
    <property type="evidence" value="ECO:0007669"/>
    <property type="project" value="InterPro"/>
</dbReference>
<reference evidence="5" key="1">
    <citation type="submission" date="2018-05" db="EMBL/GenBank/DDBJ databases">
        <authorList>
            <person name="Lanie J.A."/>
            <person name="Ng W.-L."/>
            <person name="Kazmierczak K.M."/>
            <person name="Andrzejewski T.M."/>
            <person name="Davidsen T.M."/>
            <person name="Wayne K.J."/>
            <person name="Tettelin H."/>
            <person name="Glass J.I."/>
            <person name="Rusch D."/>
            <person name="Podicherti R."/>
            <person name="Tsui H.-C.T."/>
            <person name="Winkler M.E."/>
        </authorList>
    </citation>
    <scope>NUCLEOTIDE SEQUENCE</scope>
</reference>
<evidence type="ECO:0000256" key="1">
    <source>
        <dbReference type="ARBA" id="ARBA00022603"/>
    </source>
</evidence>
<evidence type="ECO:0000256" key="4">
    <source>
        <dbReference type="ARBA" id="ARBA00038303"/>
    </source>
</evidence>
<keyword evidence="3" id="KW-0949">S-adenosyl-L-methionine</keyword>
<sequence length="153" mass="17772">MKIHIISIGKSKNKDIGKLVTEFKKRIRWKIIFNELEALSKLPTHVAKKVESEKLLEACPEKTFRIALDTTGQEFSSDKLAKKFIFLQQNFHLDLVFFIGGSEGLNKLLLKEADLVLSFGKMTWPHELAKLMLLEQIYRSQCILLHHPYHRLV</sequence>
<dbReference type="PANTHER" id="PTHR33603">
    <property type="entry name" value="METHYLTRANSFERASE"/>
    <property type="match status" value="1"/>
</dbReference>